<dbReference type="EMBL" id="JGYU01000010">
    <property type="protein sequence ID" value="KFI56357.1"/>
    <property type="molecule type" value="Genomic_DNA"/>
</dbReference>
<dbReference type="GO" id="GO:0006865">
    <property type="term" value="P:amino acid transport"/>
    <property type="evidence" value="ECO:0007669"/>
    <property type="project" value="UniProtKB-KW"/>
</dbReference>
<dbReference type="OrthoDB" id="3185104at2"/>
<dbReference type="NCBIfam" id="TIGR00905">
    <property type="entry name" value="2A0302"/>
    <property type="match status" value="1"/>
</dbReference>
<feature type="transmembrane region" description="Helical" evidence="9">
    <location>
        <begin position="12"/>
        <end position="34"/>
    </location>
</feature>
<feature type="transmembrane region" description="Helical" evidence="9">
    <location>
        <begin position="376"/>
        <end position="397"/>
    </location>
</feature>
<feature type="transmembrane region" description="Helical" evidence="9">
    <location>
        <begin position="254"/>
        <end position="275"/>
    </location>
</feature>
<proteinExistence type="inferred from homology"/>
<feature type="transmembrane region" description="Helical" evidence="9">
    <location>
        <begin position="351"/>
        <end position="370"/>
    </location>
</feature>
<evidence type="ECO:0000256" key="1">
    <source>
        <dbReference type="ARBA" id="ARBA00004651"/>
    </source>
</evidence>
<feature type="transmembrane region" description="Helical" evidence="9">
    <location>
        <begin position="295"/>
        <end position="321"/>
    </location>
</feature>
<dbReference type="Gene3D" id="1.20.1740.10">
    <property type="entry name" value="Amino acid/polyamine transporter I"/>
    <property type="match status" value="1"/>
</dbReference>
<keyword evidence="5 9" id="KW-0812">Transmembrane</keyword>
<evidence type="ECO:0000256" key="6">
    <source>
        <dbReference type="ARBA" id="ARBA00022970"/>
    </source>
</evidence>
<feature type="transmembrane region" description="Helical" evidence="9">
    <location>
        <begin position="96"/>
        <end position="119"/>
    </location>
</feature>
<evidence type="ECO:0000313" key="10">
    <source>
        <dbReference type="EMBL" id="KFI56357.1"/>
    </source>
</evidence>
<dbReference type="Pfam" id="PF13520">
    <property type="entry name" value="AA_permease_2"/>
    <property type="match status" value="1"/>
</dbReference>
<dbReference type="STRING" id="35760.BCHO_1467"/>
<feature type="transmembrane region" description="Helical" evidence="9">
    <location>
        <begin position="171"/>
        <end position="192"/>
    </location>
</feature>
<evidence type="ECO:0000256" key="3">
    <source>
        <dbReference type="ARBA" id="ARBA00022448"/>
    </source>
</evidence>
<feature type="transmembrane region" description="Helical" evidence="9">
    <location>
        <begin position="222"/>
        <end position="242"/>
    </location>
</feature>
<gene>
    <name evidence="10" type="ORF">BCHO_1467</name>
</gene>
<evidence type="ECO:0000256" key="7">
    <source>
        <dbReference type="ARBA" id="ARBA00022989"/>
    </source>
</evidence>
<keyword evidence="4" id="KW-1003">Cell membrane</keyword>
<comment type="similarity">
    <text evidence="2">Belongs to the amino acid-polyamine-organocation (APC) superfamily. Basic amino acid/polyamine antiporter (APA) (TC 2.A.3.2) family.</text>
</comment>
<feature type="transmembrane region" description="Helical" evidence="9">
    <location>
        <begin position="139"/>
        <end position="159"/>
    </location>
</feature>
<dbReference type="InterPro" id="IPR050367">
    <property type="entry name" value="APC_superfamily"/>
</dbReference>
<sequence>MHRDMHKDTEHASGSAGSVGFLGLFALVISAMVGGGVFSLPQNMAARAGAGGQLLAWAVTGVGMWFIVDTFRTLTEIKPELKDGLYTYARQGFGRFIGFLVGYGYWLCNCFSIVAYGVLIMSTLDVFMPGVFTDGNNTASIIGASAILWIMTAVAMLGTRTGAAINVVGTICKIVPVVVFIVALCAVFNPAIMRADFWGQAPDGTALAFHASDLFAQMRDSMLVTLWLFIGMEGAVVVSGSARSPKAVSRATIAGYLAVLVLYFLVSMLPLGVYGQQRIAGMANPSMSMIMEQRFGMWGAVMVNVGVIVSVLFAWLVWMLMISQMPLFGARDGIWPRAFLTTNQHGAPKGGILLTACTCQLLFILCRFVRGDAWNVMISITSVMSMPCYLLCCLYLWKVAVRERALFDAHADVTRRRALTTGVLGSLFSLFLVYAAGLEYLMVACALFAAGLPIFTLARRQHAPDVELRALFSVKERALFAVIVVGGVCGLLYTLHVGLFTGA</sequence>
<dbReference type="InterPro" id="IPR004754">
    <property type="entry name" value="Amino_acid_antiprt"/>
</dbReference>
<feature type="transmembrane region" description="Helical" evidence="9">
    <location>
        <begin position="478"/>
        <end position="500"/>
    </location>
</feature>
<keyword evidence="11" id="KW-1185">Reference proteome</keyword>
<dbReference type="Proteomes" id="UP000028995">
    <property type="component" value="Unassembled WGS sequence"/>
</dbReference>
<evidence type="ECO:0000256" key="5">
    <source>
        <dbReference type="ARBA" id="ARBA00022692"/>
    </source>
</evidence>
<dbReference type="AlphaFoldDB" id="A0A087AC57"/>
<evidence type="ECO:0000256" key="2">
    <source>
        <dbReference type="ARBA" id="ARBA00008220"/>
    </source>
</evidence>
<dbReference type="PIRSF" id="PIRSF006060">
    <property type="entry name" value="AA_transporter"/>
    <property type="match status" value="1"/>
</dbReference>
<dbReference type="PANTHER" id="PTHR42770">
    <property type="entry name" value="AMINO ACID TRANSPORTER-RELATED"/>
    <property type="match status" value="1"/>
</dbReference>
<keyword evidence="3" id="KW-0813">Transport</keyword>
<dbReference type="GO" id="GO:0005886">
    <property type="term" value="C:plasma membrane"/>
    <property type="evidence" value="ECO:0007669"/>
    <property type="project" value="UniProtKB-SubCell"/>
</dbReference>
<name>A0A087AC57_9BIFI</name>
<evidence type="ECO:0000256" key="4">
    <source>
        <dbReference type="ARBA" id="ARBA00022475"/>
    </source>
</evidence>
<keyword evidence="6" id="KW-0029">Amino-acid transport</keyword>
<comment type="subcellular location">
    <subcellularLocation>
        <location evidence="1">Cell membrane</location>
        <topology evidence="1">Multi-pass membrane protein</topology>
    </subcellularLocation>
</comment>
<organism evidence="10 11">
    <name type="scientific">Bifidobacterium choerinum</name>
    <dbReference type="NCBI Taxonomy" id="35760"/>
    <lineage>
        <taxon>Bacteria</taxon>
        <taxon>Bacillati</taxon>
        <taxon>Actinomycetota</taxon>
        <taxon>Actinomycetes</taxon>
        <taxon>Bifidobacteriales</taxon>
        <taxon>Bifidobacteriaceae</taxon>
        <taxon>Bifidobacterium</taxon>
    </lineage>
</organism>
<dbReference type="InterPro" id="IPR002293">
    <property type="entry name" value="AA/rel_permease1"/>
</dbReference>
<feature type="transmembrane region" description="Helical" evidence="9">
    <location>
        <begin position="54"/>
        <end position="75"/>
    </location>
</feature>
<evidence type="ECO:0000256" key="8">
    <source>
        <dbReference type="ARBA" id="ARBA00023136"/>
    </source>
</evidence>
<dbReference type="GO" id="GO:0022857">
    <property type="term" value="F:transmembrane transporter activity"/>
    <property type="evidence" value="ECO:0007669"/>
    <property type="project" value="InterPro"/>
</dbReference>
<dbReference type="PANTHER" id="PTHR42770:SF4">
    <property type="entry name" value="ARGININE_ORNITHINE ANTIPORTER-RELATED"/>
    <property type="match status" value="1"/>
</dbReference>
<keyword evidence="8 9" id="KW-0472">Membrane</keyword>
<evidence type="ECO:0000313" key="11">
    <source>
        <dbReference type="Proteomes" id="UP000028995"/>
    </source>
</evidence>
<protein>
    <submittedName>
        <fullName evidence="10">Amino acid permease</fullName>
    </submittedName>
</protein>
<dbReference type="eggNOG" id="COG0531">
    <property type="taxonomic scope" value="Bacteria"/>
</dbReference>
<keyword evidence="7 9" id="KW-1133">Transmembrane helix</keyword>
<evidence type="ECO:0000256" key="9">
    <source>
        <dbReference type="SAM" id="Phobius"/>
    </source>
</evidence>
<feature type="transmembrane region" description="Helical" evidence="9">
    <location>
        <begin position="440"/>
        <end position="458"/>
    </location>
</feature>
<accession>A0A087AC57</accession>
<comment type="caution">
    <text evidence="10">The sequence shown here is derived from an EMBL/GenBank/DDBJ whole genome shotgun (WGS) entry which is preliminary data.</text>
</comment>
<feature type="transmembrane region" description="Helical" evidence="9">
    <location>
        <begin position="418"/>
        <end position="434"/>
    </location>
</feature>
<reference evidence="10 11" key="1">
    <citation type="submission" date="2014-03" db="EMBL/GenBank/DDBJ databases">
        <title>Genomics of Bifidobacteria.</title>
        <authorList>
            <person name="Ventura M."/>
            <person name="Milani C."/>
            <person name="Lugli G.A."/>
        </authorList>
    </citation>
    <scope>NUCLEOTIDE SEQUENCE [LARGE SCALE GENOMIC DNA]</scope>
    <source>
        <strain evidence="10 11">LMG 10510</strain>
    </source>
</reference>